<evidence type="ECO:0000313" key="3">
    <source>
        <dbReference type="Proteomes" id="UP000326289"/>
    </source>
</evidence>
<reference evidence="2 3" key="1">
    <citation type="submission" date="2019-04" db="EMBL/GenBank/DDBJ databases">
        <title>Fungal friends and foes A comparative genomics study of 23 Aspergillus species from section Flavi.</title>
        <authorList>
            <consortium name="DOE Joint Genome Institute"/>
            <person name="Kjaerbolling I."/>
            <person name="Vesth T.C."/>
            <person name="Frisvad J.C."/>
            <person name="Nybo J.L."/>
            <person name="Theobald S."/>
            <person name="Kildgaard S."/>
            <person name="Petersen T.I."/>
            <person name="Kuo A."/>
            <person name="Sato A."/>
            <person name="Lyhne E.K."/>
            <person name="Kogle M.E."/>
            <person name="Wiebenga A."/>
            <person name="Kun R.S."/>
            <person name="Lubbers R.J."/>
            <person name="Makela M.R."/>
            <person name="Barry K."/>
            <person name="Chovatia M."/>
            <person name="Clum A."/>
            <person name="Daum C."/>
            <person name="Haridas S."/>
            <person name="He G."/>
            <person name="LaButti K."/>
            <person name="Lipzen A."/>
            <person name="Mondo S."/>
            <person name="Pangilinan J."/>
            <person name="Riley R."/>
            <person name="Salamov A."/>
            <person name="Simmons B.A."/>
            <person name="Magnuson J.K."/>
            <person name="Henrissat B."/>
            <person name="Mortensen U.H."/>
            <person name="Larsen T.O."/>
            <person name="De vries R.P."/>
            <person name="Grigoriev I.V."/>
            <person name="Machida M."/>
            <person name="Baker S.E."/>
            <person name="Andersen M.R."/>
        </authorList>
    </citation>
    <scope>NUCLEOTIDE SEQUENCE [LARGE SCALE GENOMIC DNA]</scope>
    <source>
        <strain evidence="2 3">CBS 117635</strain>
    </source>
</reference>
<keyword evidence="1" id="KW-0732">Signal</keyword>
<accession>A0A5N6J2C6</accession>
<feature type="signal peptide" evidence="1">
    <location>
        <begin position="1"/>
        <end position="16"/>
    </location>
</feature>
<keyword evidence="3" id="KW-1185">Reference proteome</keyword>
<proteinExistence type="predicted"/>
<evidence type="ECO:0000256" key="1">
    <source>
        <dbReference type="SAM" id="SignalP"/>
    </source>
</evidence>
<organism evidence="2 3">
    <name type="scientific">Aspergillus minisclerotigenes</name>
    <dbReference type="NCBI Taxonomy" id="656917"/>
    <lineage>
        <taxon>Eukaryota</taxon>
        <taxon>Fungi</taxon>
        <taxon>Dikarya</taxon>
        <taxon>Ascomycota</taxon>
        <taxon>Pezizomycotina</taxon>
        <taxon>Eurotiomycetes</taxon>
        <taxon>Eurotiomycetidae</taxon>
        <taxon>Eurotiales</taxon>
        <taxon>Aspergillaceae</taxon>
        <taxon>Aspergillus</taxon>
        <taxon>Aspergillus subgen. Circumdati</taxon>
    </lineage>
</organism>
<evidence type="ECO:0000313" key="2">
    <source>
        <dbReference type="EMBL" id="KAB8272380.1"/>
    </source>
</evidence>
<gene>
    <name evidence="2" type="ORF">BDV30DRAFT_212252</name>
</gene>
<feature type="chain" id="PRO_5024912386" description="Secreted protein" evidence="1">
    <location>
        <begin position="17"/>
        <end position="83"/>
    </location>
</feature>
<protein>
    <recommendedName>
        <fullName evidence="4">Secreted protein</fullName>
    </recommendedName>
</protein>
<name>A0A5N6J2C6_9EURO</name>
<dbReference type="AlphaFoldDB" id="A0A5N6J2C6"/>
<evidence type="ECO:0008006" key="4">
    <source>
        <dbReference type="Google" id="ProtNLM"/>
    </source>
</evidence>
<dbReference type="Proteomes" id="UP000326289">
    <property type="component" value="Unassembled WGS sequence"/>
</dbReference>
<sequence length="83" mass="9504">MVVILLLLPQPFYCQLLPITLRPGRIAVVVSVVDVHFSVVLTPAHQQVPFIDIQLYPFLFEYRACCSYSPISFFILSFAFLLE</sequence>
<dbReference type="EMBL" id="ML732806">
    <property type="protein sequence ID" value="KAB8272380.1"/>
    <property type="molecule type" value="Genomic_DNA"/>
</dbReference>